<evidence type="ECO:0000256" key="2">
    <source>
        <dbReference type="HAMAP-Rule" id="MF_01477"/>
    </source>
</evidence>
<dbReference type="Gene3D" id="3.30.460.10">
    <property type="entry name" value="Beta Polymerase, domain 2"/>
    <property type="match status" value="1"/>
</dbReference>
<dbReference type="HAMAP" id="MF_01477">
    <property type="entry name" value="Iojap_RsfS"/>
    <property type="match status" value="1"/>
</dbReference>
<keyword evidence="2" id="KW-0963">Cytoplasm</keyword>
<comment type="similarity">
    <text evidence="1 2">Belongs to the Iojap/RsfS family.</text>
</comment>
<dbReference type="PANTHER" id="PTHR21043">
    <property type="entry name" value="IOJAP SUPERFAMILY ORTHOLOG"/>
    <property type="match status" value="1"/>
</dbReference>
<accession>A0A1F4T7Q9</accession>
<sequence length="117" mass="13218">MTNRPSEEKIIELIAKAAENKLAIDVKVLDVRKTSNLLDFLIICGGESEPQLKAISGEIDDQLRKAGIKGFRWQGVHGSGWLILDLGSIVVHILGVVEREYYNLEELWGREAIIYHY</sequence>
<dbReference type="AlphaFoldDB" id="A0A1F4T7Q9"/>
<dbReference type="GO" id="GO:0042256">
    <property type="term" value="P:cytosolic ribosome assembly"/>
    <property type="evidence" value="ECO:0007669"/>
    <property type="project" value="UniProtKB-UniRule"/>
</dbReference>
<reference evidence="3 4" key="1">
    <citation type="journal article" date="2016" name="Nat. Commun.">
        <title>Thousands of microbial genomes shed light on interconnected biogeochemical processes in an aquifer system.</title>
        <authorList>
            <person name="Anantharaman K."/>
            <person name="Brown C.T."/>
            <person name="Hug L.A."/>
            <person name="Sharon I."/>
            <person name="Castelle C.J."/>
            <person name="Probst A.J."/>
            <person name="Thomas B.C."/>
            <person name="Singh A."/>
            <person name="Wilkins M.J."/>
            <person name="Karaoz U."/>
            <person name="Brodie E.L."/>
            <person name="Williams K.H."/>
            <person name="Hubbard S.S."/>
            <person name="Banfield J.F."/>
        </authorList>
    </citation>
    <scope>NUCLEOTIDE SEQUENCE [LARGE SCALE GENOMIC DNA]</scope>
</reference>
<dbReference type="NCBIfam" id="TIGR00090">
    <property type="entry name" value="rsfS_iojap_ybeB"/>
    <property type="match status" value="1"/>
</dbReference>
<dbReference type="InterPro" id="IPR043519">
    <property type="entry name" value="NT_sf"/>
</dbReference>
<comment type="subunit">
    <text evidence="2">Interacts with ribosomal protein uL14 (rplN).</text>
</comment>
<dbReference type="EMBL" id="MEUG01000001">
    <property type="protein sequence ID" value="OGC28570.1"/>
    <property type="molecule type" value="Genomic_DNA"/>
</dbReference>
<proteinExistence type="inferred from homology"/>
<comment type="function">
    <text evidence="2">Functions as a ribosomal silencing factor. Interacts with ribosomal protein uL14 (rplN), blocking formation of intersubunit bridge B8. Prevents association of the 30S and 50S ribosomal subunits and the formation of functional ribosomes, thus repressing translation.</text>
</comment>
<dbReference type="GO" id="GO:0043023">
    <property type="term" value="F:ribosomal large subunit binding"/>
    <property type="evidence" value="ECO:0007669"/>
    <property type="project" value="TreeGrafter"/>
</dbReference>
<organism evidence="3 4">
    <name type="scientific">candidate division WOR-1 bacterium RIFOXYC12_FULL_54_18</name>
    <dbReference type="NCBI Taxonomy" id="1802584"/>
    <lineage>
        <taxon>Bacteria</taxon>
        <taxon>Bacillati</taxon>
        <taxon>Saganbacteria</taxon>
    </lineage>
</organism>
<dbReference type="SUPFAM" id="SSF81301">
    <property type="entry name" value="Nucleotidyltransferase"/>
    <property type="match status" value="1"/>
</dbReference>
<keyword evidence="2" id="KW-0810">Translation regulation</keyword>
<evidence type="ECO:0000256" key="1">
    <source>
        <dbReference type="ARBA" id="ARBA00010574"/>
    </source>
</evidence>
<gene>
    <name evidence="2" type="primary">rsfS</name>
    <name evidence="3" type="ORF">A3K49_06385</name>
</gene>
<name>A0A1F4T7Q9_UNCSA</name>
<dbReference type="InterPro" id="IPR004394">
    <property type="entry name" value="Iojap/RsfS/C7orf30"/>
</dbReference>
<comment type="subcellular location">
    <subcellularLocation>
        <location evidence="2">Cytoplasm</location>
    </subcellularLocation>
</comment>
<dbReference type="Proteomes" id="UP000178602">
    <property type="component" value="Unassembled WGS sequence"/>
</dbReference>
<dbReference type="Pfam" id="PF02410">
    <property type="entry name" value="RsfS"/>
    <property type="match status" value="1"/>
</dbReference>
<dbReference type="GO" id="GO:0005737">
    <property type="term" value="C:cytoplasm"/>
    <property type="evidence" value="ECO:0007669"/>
    <property type="project" value="UniProtKB-SubCell"/>
</dbReference>
<evidence type="ECO:0000313" key="3">
    <source>
        <dbReference type="EMBL" id="OGC28570.1"/>
    </source>
</evidence>
<keyword evidence="2" id="KW-0678">Repressor</keyword>
<protein>
    <recommendedName>
        <fullName evidence="2">Ribosomal silencing factor RsfS</fullName>
    </recommendedName>
</protein>
<dbReference type="GO" id="GO:0090071">
    <property type="term" value="P:negative regulation of ribosome biogenesis"/>
    <property type="evidence" value="ECO:0007669"/>
    <property type="project" value="UniProtKB-UniRule"/>
</dbReference>
<dbReference type="PANTHER" id="PTHR21043:SF0">
    <property type="entry name" value="MITOCHONDRIAL ASSEMBLY OF RIBOSOMAL LARGE SUBUNIT PROTEIN 1"/>
    <property type="match status" value="1"/>
</dbReference>
<evidence type="ECO:0000313" key="4">
    <source>
        <dbReference type="Proteomes" id="UP000178602"/>
    </source>
</evidence>
<dbReference type="GO" id="GO:0017148">
    <property type="term" value="P:negative regulation of translation"/>
    <property type="evidence" value="ECO:0007669"/>
    <property type="project" value="UniProtKB-UniRule"/>
</dbReference>
<comment type="caution">
    <text evidence="3">The sequence shown here is derived from an EMBL/GenBank/DDBJ whole genome shotgun (WGS) entry which is preliminary data.</text>
</comment>